<proteinExistence type="predicted"/>
<dbReference type="PROSITE" id="PS50977">
    <property type="entry name" value="HTH_TETR_2"/>
    <property type="match status" value="1"/>
</dbReference>
<evidence type="ECO:0000313" key="5">
    <source>
        <dbReference type="EMBL" id="OPC81605.1"/>
    </source>
</evidence>
<evidence type="ECO:0000256" key="2">
    <source>
        <dbReference type="PROSITE-ProRule" id="PRU00335"/>
    </source>
</evidence>
<dbReference type="PRINTS" id="PR00455">
    <property type="entry name" value="HTHTETR"/>
</dbReference>
<keyword evidence="1 2" id="KW-0238">DNA-binding</keyword>
<dbReference type="InterPro" id="IPR050109">
    <property type="entry name" value="HTH-type_TetR-like_transc_reg"/>
</dbReference>
<feature type="DNA-binding region" description="H-T-H motif" evidence="2">
    <location>
        <begin position="63"/>
        <end position="82"/>
    </location>
</feature>
<dbReference type="Gene3D" id="1.10.357.10">
    <property type="entry name" value="Tetracycline Repressor, domain 2"/>
    <property type="match status" value="1"/>
</dbReference>
<dbReference type="AlphaFoldDB" id="A0A1T3NXY3"/>
<gene>
    <name evidence="5" type="ORF">B4N89_12180</name>
</gene>
<dbReference type="Proteomes" id="UP000190037">
    <property type="component" value="Unassembled WGS sequence"/>
</dbReference>
<dbReference type="PANTHER" id="PTHR30055">
    <property type="entry name" value="HTH-TYPE TRANSCRIPTIONAL REGULATOR RUTR"/>
    <property type="match status" value="1"/>
</dbReference>
<accession>A0A1T3NXY3</accession>
<evidence type="ECO:0000313" key="6">
    <source>
        <dbReference type="Proteomes" id="UP000190037"/>
    </source>
</evidence>
<dbReference type="Pfam" id="PF00440">
    <property type="entry name" value="TetR_N"/>
    <property type="match status" value="1"/>
</dbReference>
<keyword evidence="6" id="KW-1185">Reference proteome</keyword>
<dbReference type="PANTHER" id="PTHR30055:SF242">
    <property type="entry name" value="HTH-TYPE TRANSCRIPTIONAL REPRESSOR KSTR"/>
    <property type="match status" value="1"/>
</dbReference>
<protein>
    <recommendedName>
        <fullName evidence="4">HTH tetR-type domain-containing protein</fullName>
    </recommendedName>
</protein>
<dbReference type="InterPro" id="IPR009057">
    <property type="entry name" value="Homeodomain-like_sf"/>
</dbReference>
<name>A0A1T3NXY3_9ACTN</name>
<feature type="region of interest" description="Disordered" evidence="3">
    <location>
        <begin position="1"/>
        <end position="36"/>
    </location>
</feature>
<dbReference type="STRING" id="159449.B4N89_12180"/>
<dbReference type="GO" id="GO:0000976">
    <property type="term" value="F:transcription cis-regulatory region binding"/>
    <property type="evidence" value="ECO:0007669"/>
    <property type="project" value="TreeGrafter"/>
</dbReference>
<evidence type="ECO:0000256" key="3">
    <source>
        <dbReference type="SAM" id="MobiDB-lite"/>
    </source>
</evidence>
<organism evidence="5 6">
    <name type="scientific">Embleya scabrispora</name>
    <dbReference type="NCBI Taxonomy" id="159449"/>
    <lineage>
        <taxon>Bacteria</taxon>
        <taxon>Bacillati</taxon>
        <taxon>Actinomycetota</taxon>
        <taxon>Actinomycetes</taxon>
        <taxon>Kitasatosporales</taxon>
        <taxon>Streptomycetaceae</taxon>
        <taxon>Embleya</taxon>
    </lineage>
</organism>
<reference evidence="5 6" key="1">
    <citation type="submission" date="2017-03" db="EMBL/GenBank/DDBJ databases">
        <title>Draft genome sequence of Streptomyces scabrisporus NF3, endophyte isolated from Amphipterygium adstringens.</title>
        <authorList>
            <person name="Vazquez M."/>
            <person name="Ceapa C.D."/>
            <person name="Rodriguez Luna D."/>
            <person name="Sanchez Esquivel S."/>
        </authorList>
    </citation>
    <scope>NUCLEOTIDE SEQUENCE [LARGE SCALE GENOMIC DNA]</scope>
    <source>
        <strain evidence="5 6">NF3</strain>
    </source>
</reference>
<dbReference type="InterPro" id="IPR041642">
    <property type="entry name" value="KstR_C"/>
</dbReference>
<sequence>MRRSPAADGWTVCGSAPGSRARCRRRRPREAAPVPVTREQDIRRRAIDATRDLAAEGGYDSVQMRDVVRLSRLSSATIYRHFSSKDHLLAATHLEWIAALERSGAARPDGANAAERVCAILRDTCRTMARHPRLTAALIHALGSSDPGVGDCHREINRIMNTMFRTALADEVTNADEFVHLLGIAWEGALFSWAFGRMTMTEVEHTVCRATHLLLLGTTTEADTTPDGPPEPNPPNA</sequence>
<evidence type="ECO:0000259" key="4">
    <source>
        <dbReference type="PROSITE" id="PS50977"/>
    </source>
</evidence>
<dbReference type="GO" id="GO:0003700">
    <property type="term" value="F:DNA-binding transcription factor activity"/>
    <property type="evidence" value="ECO:0007669"/>
    <property type="project" value="TreeGrafter"/>
</dbReference>
<dbReference type="InterPro" id="IPR001647">
    <property type="entry name" value="HTH_TetR"/>
</dbReference>
<dbReference type="EMBL" id="MWQN01000001">
    <property type="protein sequence ID" value="OPC81605.1"/>
    <property type="molecule type" value="Genomic_DNA"/>
</dbReference>
<dbReference type="SUPFAM" id="SSF46689">
    <property type="entry name" value="Homeodomain-like"/>
    <property type="match status" value="1"/>
</dbReference>
<dbReference type="Pfam" id="PF17925">
    <property type="entry name" value="TetR_C_20"/>
    <property type="match status" value="1"/>
</dbReference>
<comment type="caution">
    <text evidence="5">The sequence shown here is derived from an EMBL/GenBank/DDBJ whole genome shotgun (WGS) entry which is preliminary data.</text>
</comment>
<feature type="domain" description="HTH tetR-type" evidence="4">
    <location>
        <begin position="40"/>
        <end position="100"/>
    </location>
</feature>
<evidence type="ECO:0000256" key="1">
    <source>
        <dbReference type="ARBA" id="ARBA00023125"/>
    </source>
</evidence>